<accession>A0A448X8X1</accession>
<organism evidence="1 2">
    <name type="scientific">Protopolystoma xenopodis</name>
    <dbReference type="NCBI Taxonomy" id="117903"/>
    <lineage>
        <taxon>Eukaryota</taxon>
        <taxon>Metazoa</taxon>
        <taxon>Spiralia</taxon>
        <taxon>Lophotrochozoa</taxon>
        <taxon>Platyhelminthes</taxon>
        <taxon>Monogenea</taxon>
        <taxon>Polyopisthocotylea</taxon>
        <taxon>Polystomatidea</taxon>
        <taxon>Polystomatidae</taxon>
        <taxon>Protopolystoma</taxon>
    </lineage>
</organism>
<proteinExistence type="predicted"/>
<protein>
    <submittedName>
        <fullName evidence="1">Uncharacterized protein</fullName>
    </submittedName>
</protein>
<dbReference type="Proteomes" id="UP000784294">
    <property type="component" value="Unassembled WGS sequence"/>
</dbReference>
<evidence type="ECO:0000313" key="1">
    <source>
        <dbReference type="EMBL" id="VEL30921.1"/>
    </source>
</evidence>
<reference evidence="1" key="1">
    <citation type="submission" date="2018-11" db="EMBL/GenBank/DDBJ databases">
        <authorList>
            <consortium name="Pathogen Informatics"/>
        </authorList>
    </citation>
    <scope>NUCLEOTIDE SEQUENCE</scope>
</reference>
<dbReference type="EMBL" id="CAAALY010116879">
    <property type="protein sequence ID" value="VEL30921.1"/>
    <property type="molecule type" value="Genomic_DNA"/>
</dbReference>
<name>A0A448X8X1_9PLAT</name>
<sequence>MVAKVSGRRVENKAAGHVTRDGSLWEMERIGELAPDSLQFSCCLGEPD</sequence>
<keyword evidence="2" id="KW-1185">Reference proteome</keyword>
<evidence type="ECO:0000313" key="2">
    <source>
        <dbReference type="Proteomes" id="UP000784294"/>
    </source>
</evidence>
<gene>
    <name evidence="1" type="ORF">PXEA_LOCUS24361</name>
</gene>
<dbReference type="AlphaFoldDB" id="A0A448X8X1"/>
<comment type="caution">
    <text evidence="1">The sequence shown here is derived from an EMBL/GenBank/DDBJ whole genome shotgun (WGS) entry which is preliminary data.</text>
</comment>